<dbReference type="InterPro" id="IPR019734">
    <property type="entry name" value="TPR_rpt"/>
</dbReference>
<comment type="function">
    <text evidence="1">Mediates coordination of peptidoglycan synthesis and outer membrane constriction during cell division.</text>
</comment>
<accession>A0A377GAR0</accession>
<dbReference type="InterPro" id="IPR014162">
    <property type="entry name" value="CpoB_C"/>
</dbReference>
<sequence length="331" mass="36214" precursor="true">MINCKKHIIAAGFMLVLPLACWSEAPVVDDSDNFAISEEQQAYEAPVGSKYSDPQIERGQFEVARNENYALDTPQTDDEPALAKDDQTNDLNNNIANNAKLIDKIQNLQQEIQELRGQLEVQAHDLKLLQQQQIAFYKDLDSRLSGGSSSGKVSASKTPSNKPALDLSVGSKESLPKSAVTASNVQAGKSAPMPVSLPAAASASRANPADEQISYLAAYELVKNKRFDDAISAMNVFVQKYPKGGYSANAQYWLGELYLAKKDYPRAIEHFNVVLQQFPTSSKSAASMLKTGYAYAEQGNKQEAQKYLQQVVRAYPGTPTAQLANSKLRTI</sequence>
<dbReference type="Proteomes" id="UP000254554">
    <property type="component" value="Unassembled WGS sequence"/>
</dbReference>
<dbReference type="STRING" id="1094715.GCA_000236165_00427"/>
<dbReference type="EMBL" id="UGGT01000001">
    <property type="protein sequence ID" value="STO21917.1"/>
    <property type="molecule type" value="Genomic_DNA"/>
</dbReference>
<feature type="compositionally biased region" description="Low complexity" evidence="3">
    <location>
        <begin position="147"/>
        <end position="160"/>
    </location>
</feature>
<dbReference type="AlphaFoldDB" id="A0A377GAR0"/>
<dbReference type="InterPro" id="IPR032519">
    <property type="entry name" value="YbgF_tri"/>
</dbReference>
<dbReference type="GO" id="GO:0043093">
    <property type="term" value="P:FtsZ-dependent cytokinesis"/>
    <property type="evidence" value="ECO:0007669"/>
    <property type="project" value="UniProtKB-UniRule"/>
</dbReference>
<keyword evidence="1" id="KW-0175">Coiled coil</keyword>
<dbReference type="Pfam" id="PF13424">
    <property type="entry name" value="TPR_12"/>
    <property type="match status" value="1"/>
</dbReference>
<keyword evidence="1" id="KW-0732">Signal</keyword>
<evidence type="ECO:0000256" key="1">
    <source>
        <dbReference type="HAMAP-Rule" id="MF_02066"/>
    </source>
</evidence>
<dbReference type="RefSeq" id="WP_010654185.1">
    <property type="nucleotide sequence ID" value="NZ_JAPHOO010000001.1"/>
</dbReference>
<evidence type="ECO:0000256" key="3">
    <source>
        <dbReference type="SAM" id="MobiDB-lite"/>
    </source>
</evidence>
<dbReference type="Gene3D" id="1.20.5.110">
    <property type="match status" value="1"/>
</dbReference>
<dbReference type="GO" id="GO:0070206">
    <property type="term" value="P:protein trimerization"/>
    <property type="evidence" value="ECO:0007669"/>
    <property type="project" value="InterPro"/>
</dbReference>
<evidence type="ECO:0000259" key="4">
    <source>
        <dbReference type="Pfam" id="PF16331"/>
    </source>
</evidence>
<comment type="similarity">
    <text evidence="1">Belongs to the CpoB family.</text>
</comment>
<keyword evidence="1" id="KW-0574">Periplasm</keyword>
<feature type="coiled-coil region" evidence="1">
    <location>
        <begin position="91"/>
        <end position="132"/>
    </location>
</feature>
<proteinExistence type="inferred from homology"/>
<feature type="chain" id="PRO_5017091211" description="Cell division coordinator CpoB" evidence="1">
    <location>
        <begin position="26"/>
        <end position="331"/>
    </location>
</feature>
<feature type="repeat" description="TPR" evidence="2">
    <location>
        <begin position="285"/>
        <end position="318"/>
    </location>
</feature>
<dbReference type="Pfam" id="PF16331">
    <property type="entry name" value="TolA_bind_tri"/>
    <property type="match status" value="1"/>
</dbReference>
<gene>
    <name evidence="5" type="primary">ybgF</name>
    <name evidence="1" type="synonym">cpoB</name>
    <name evidence="5" type="ORF">NCTC11370_01998</name>
</gene>
<keyword evidence="1" id="KW-0131">Cell cycle</keyword>
<reference evidence="5 6" key="1">
    <citation type="submission" date="2018-06" db="EMBL/GenBank/DDBJ databases">
        <authorList>
            <consortium name="Pathogen Informatics"/>
            <person name="Doyle S."/>
        </authorList>
    </citation>
    <scope>NUCLEOTIDE SEQUENCE [LARGE SCALE GENOMIC DNA]</scope>
    <source>
        <strain evidence="5 6">NCTC11370</strain>
    </source>
</reference>
<dbReference type="SMART" id="SM00028">
    <property type="entry name" value="TPR"/>
    <property type="match status" value="2"/>
</dbReference>
<dbReference type="Gene3D" id="1.25.40.10">
    <property type="entry name" value="Tetratricopeptide repeat domain"/>
    <property type="match status" value="1"/>
</dbReference>
<dbReference type="InterPro" id="IPR011990">
    <property type="entry name" value="TPR-like_helical_dom_sf"/>
</dbReference>
<dbReference type="GeneID" id="93291450"/>
<evidence type="ECO:0000313" key="5">
    <source>
        <dbReference type="EMBL" id="STO21917.1"/>
    </source>
</evidence>
<dbReference type="GO" id="GO:0030288">
    <property type="term" value="C:outer membrane-bounded periplasmic space"/>
    <property type="evidence" value="ECO:0007669"/>
    <property type="project" value="UniProtKB-UniRule"/>
</dbReference>
<protein>
    <recommendedName>
        <fullName evidence="1">Cell division coordinator CpoB</fullName>
    </recommendedName>
</protein>
<dbReference type="OrthoDB" id="9768142at2"/>
<dbReference type="PROSITE" id="PS50005">
    <property type="entry name" value="TPR"/>
    <property type="match status" value="2"/>
</dbReference>
<name>A0A377GAR0_9GAMM</name>
<keyword evidence="2" id="KW-0802">TPR repeat</keyword>
<feature type="repeat" description="TPR" evidence="2">
    <location>
        <begin position="248"/>
        <end position="281"/>
    </location>
</feature>
<feature type="domain" description="YbgF trimerisation" evidence="4">
    <location>
        <begin position="93"/>
        <end position="151"/>
    </location>
</feature>
<feature type="signal peptide" evidence="1">
    <location>
        <begin position="1"/>
        <end position="25"/>
    </location>
</feature>
<feature type="region of interest" description="Disordered" evidence="3">
    <location>
        <begin position="147"/>
        <end position="171"/>
    </location>
</feature>
<dbReference type="NCBIfam" id="TIGR02795">
    <property type="entry name" value="tol_pal_ybgF"/>
    <property type="match status" value="1"/>
</dbReference>
<evidence type="ECO:0000313" key="6">
    <source>
        <dbReference type="Proteomes" id="UP000254554"/>
    </source>
</evidence>
<dbReference type="SUPFAM" id="SSF48452">
    <property type="entry name" value="TPR-like"/>
    <property type="match status" value="1"/>
</dbReference>
<keyword evidence="6" id="KW-1185">Reference proteome</keyword>
<organism evidence="5 6">
    <name type="scientific">Fluoribacter dumoffii</name>
    <dbReference type="NCBI Taxonomy" id="463"/>
    <lineage>
        <taxon>Bacteria</taxon>
        <taxon>Pseudomonadati</taxon>
        <taxon>Pseudomonadota</taxon>
        <taxon>Gammaproteobacteria</taxon>
        <taxon>Legionellales</taxon>
        <taxon>Legionellaceae</taxon>
        <taxon>Fluoribacter</taxon>
    </lineage>
</organism>
<keyword evidence="1" id="KW-0132">Cell division</keyword>
<dbReference type="HAMAP" id="MF_02066">
    <property type="entry name" value="CpoB"/>
    <property type="match status" value="1"/>
</dbReference>
<dbReference type="InterPro" id="IPR034706">
    <property type="entry name" value="CpoB"/>
</dbReference>
<evidence type="ECO:0000256" key="2">
    <source>
        <dbReference type="PROSITE-ProRule" id="PRU00339"/>
    </source>
</evidence>
<comment type="subcellular location">
    <subcellularLocation>
        <location evidence="1">Periplasm</location>
    </subcellularLocation>
</comment>